<comment type="similarity">
    <text evidence="2">Belongs to the PEN-2 family.</text>
</comment>
<dbReference type="GO" id="GO:0007219">
    <property type="term" value="P:Notch signaling pathway"/>
    <property type="evidence" value="ECO:0007669"/>
    <property type="project" value="UniProtKB-KW"/>
</dbReference>
<evidence type="ECO:0000256" key="7">
    <source>
        <dbReference type="SAM" id="Phobius"/>
    </source>
</evidence>
<sequence length="135" mass="15205">MERGGAEEIRIPPGSGDGLVSRSPAHFPLWPTVDGPLGLSEEDSLPYARKFFKFGFLLLPGLWAINCFYFWPVLRHPASFSRFLRRYVVRSAIGFVVFSLALLCWALTFMIGGKQTMKKVSCLFFVDSISLPIEL</sequence>
<dbReference type="Pfam" id="PF10251">
    <property type="entry name" value="PEN-2"/>
    <property type="match status" value="1"/>
</dbReference>
<evidence type="ECO:0000256" key="6">
    <source>
        <dbReference type="ARBA" id="ARBA00023136"/>
    </source>
</evidence>
<keyword evidence="4" id="KW-0914">Notch signaling pathway</keyword>
<feature type="transmembrane region" description="Helical" evidence="7">
    <location>
        <begin position="51"/>
        <end position="71"/>
    </location>
</feature>
<accession>A0AAV7FCA5</accession>
<name>A0AAV7FCA5_ARIFI</name>
<gene>
    <name evidence="8" type="ORF">H6P81_002707</name>
</gene>
<evidence type="ECO:0000256" key="5">
    <source>
        <dbReference type="ARBA" id="ARBA00022989"/>
    </source>
</evidence>
<keyword evidence="9" id="KW-1185">Reference proteome</keyword>
<evidence type="ECO:0008006" key="10">
    <source>
        <dbReference type="Google" id="ProtNLM"/>
    </source>
</evidence>
<evidence type="ECO:0000313" key="8">
    <source>
        <dbReference type="EMBL" id="KAG9458199.1"/>
    </source>
</evidence>
<feature type="transmembrane region" description="Helical" evidence="7">
    <location>
        <begin position="91"/>
        <end position="111"/>
    </location>
</feature>
<evidence type="ECO:0000313" key="9">
    <source>
        <dbReference type="Proteomes" id="UP000825729"/>
    </source>
</evidence>
<keyword evidence="6 7" id="KW-0472">Membrane</keyword>
<keyword evidence="3 7" id="KW-0812">Transmembrane</keyword>
<evidence type="ECO:0000256" key="1">
    <source>
        <dbReference type="ARBA" id="ARBA00004141"/>
    </source>
</evidence>
<dbReference type="GO" id="GO:0070765">
    <property type="term" value="C:gamma-secretase complex"/>
    <property type="evidence" value="ECO:0007669"/>
    <property type="project" value="TreeGrafter"/>
</dbReference>
<evidence type="ECO:0000256" key="2">
    <source>
        <dbReference type="ARBA" id="ARBA00009607"/>
    </source>
</evidence>
<dbReference type="InterPro" id="IPR019379">
    <property type="entry name" value="Gamma_Secretase_Asp_P_PEN2"/>
</dbReference>
<keyword evidence="5 7" id="KW-1133">Transmembrane helix</keyword>
<dbReference type="Proteomes" id="UP000825729">
    <property type="component" value="Unassembled WGS sequence"/>
</dbReference>
<dbReference type="PANTHER" id="PTHR16318">
    <property type="entry name" value="GAMMA-SECRETASE SUBUNIT PEN-2"/>
    <property type="match status" value="1"/>
</dbReference>
<proteinExistence type="inferred from homology"/>
<comment type="caution">
    <text evidence="8">The sequence shown here is derived from an EMBL/GenBank/DDBJ whole genome shotgun (WGS) entry which is preliminary data.</text>
</comment>
<reference evidence="8 9" key="1">
    <citation type="submission" date="2021-07" db="EMBL/GenBank/DDBJ databases">
        <title>The Aristolochia fimbriata genome: insights into angiosperm evolution, floral development and chemical biosynthesis.</title>
        <authorList>
            <person name="Jiao Y."/>
        </authorList>
    </citation>
    <scope>NUCLEOTIDE SEQUENCE [LARGE SCALE GENOMIC DNA]</scope>
    <source>
        <strain evidence="8">IBCAS-2021</strain>
        <tissue evidence="8">Leaf</tissue>
    </source>
</reference>
<organism evidence="8 9">
    <name type="scientific">Aristolochia fimbriata</name>
    <name type="common">White veined hardy Dutchman's pipe vine</name>
    <dbReference type="NCBI Taxonomy" id="158543"/>
    <lineage>
        <taxon>Eukaryota</taxon>
        <taxon>Viridiplantae</taxon>
        <taxon>Streptophyta</taxon>
        <taxon>Embryophyta</taxon>
        <taxon>Tracheophyta</taxon>
        <taxon>Spermatophyta</taxon>
        <taxon>Magnoliopsida</taxon>
        <taxon>Magnoliidae</taxon>
        <taxon>Piperales</taxon>
        <taxon>Aristolochiaceae</taxon>
        <taxon>Aristolochia</taxon>
    </lineage>
</organism>
<dbReference type="AlphaFoldDB" id="A0AAV7FCA5"/>
<dbReference type="PANTHER" id="PTHR16318:SF0">
    <property type="entry name" value="GAMMA-SECRETASE SUBUNIT PEN-2"/>
    <property type="match status" value="1"/>
</dbReference>
<dbReference type="EMBL" id="JAINDJ010000002">
    <property type="protein sequence ID" value="KAG9458199.1"/>
    <property type="molecule type" value="Genomic_DNA"/>
</dbReference>
<evidence type="ECO:0000256" key="4">
    <source>
        <dbReference type="ARBA" id="ARBA00022976"/>
    </source>
</evidence>
<comment type="subcellular location">
    <subcellularLocation>
        <location evidence="1">Membrane</location>
        <topology evidence="1">Multi-pass membrane protein</topology>
    </subcellularLocation>
</comment>
<protein>
    <recommendedName>
        <fullName evidence="10">Gamma-secretase subunit PEN-2</fullName>
    </recommendedName>
</protein>
<evidence type="ECO:0000256" key="3">
    <source>
        <dbReference type="ARBA" id="ARBA00022692"/>
    </source>
</evidence>